<protein>
    <submittedName>
        <fullName evidence="1">Transcription regulator-like protein</fullName>
    </submittedName>
</protein>
<reference evidence="1" key="1">
    <citation type="journal article" date="2021" name="Proc. Natl. Acad. Sci. U.S.A.">
        <title>A Catalog of Tens of Thousands of Viruses from Human Metagenomes Reveals Hidden Associations with Chronic Diseases.</title>
        <authorList>
            <person name="Tisza M.J."/>
            <person name="Buck C.B."/>
        </authorList>
    </citation>
    <scope>NUCLEOTIDE SEQUENCE</scope>
    <source>
        <strain evidence="1">CtgBD49</strain>
    </source>
</reference>
<sequence>MNVDYIPVLEVAKAAGCTVTTIRNYIEMAEKSETHLPFPDTIVLYDGNNGRPTRAIRAEDAIVFANWYKKFGGRRGSYKALGVVKNVEEEKKKRENVTMLKSQLSALKKEVTKIGVEMMNLLAKIDEIEKTTLV</sequence>
<accession>A0A8S5QNX0</accession>
<evidence type="ECO:0000313" key="1">
    <source>
        <dbReference type="EMBL" id="DAE20926.1"/>
    </source>
</evidence>
<name>A0A8S5QNX0_9CAUD</name>
<dbReference type="EMBL" id="BK015703">
    <property type="protein sequence ID" value="DAE20926.1"/>
    <property type="molecule type" value="Genomic_DNA"/>
</dbReference>
<organism evidence="1">
    <name type="scientific">Siphoviridae sp. ctgBD49</name>
    <dbReference type="NCBI Taxonomy" id="2826420"/>
    <lineage>
        <taxon>Viruses</taxon>
        <taxon>Duplodnaviria</taxon>
        <taxon>Heunggongvirae</taxon>
        <taxon>Uroviricota</taxon>
        <taxon>Caudoviricetes</taxon>
    </lineage>
</organism>
<proteinExistence type="predicted"/>